<feature type="binding site" evidence="12">
    <location>
        <position position="260"/>
    </location>
    <ligand>
        <name>[2Fe-2S] cluster</name>
        <dbReference type="ChEBI" id="CHEBI:190135"/>
    </ligand>
</feature>
<organism evidence="14 15">
    <name type="scientific">Eiseniibacteriota bacterium</name>
    <dbReference type="NCBI Taxonomy" id="2212470"/>
    <lineage>
        <taxon>Bacteria</taxon>
        <taxon>Candidatus Eiseniibacteriota</taxon>
    </lineage>
</organism>
<evidence type="ECO:0000256" key="5">
    <source>
        <dbReference type="ARBA" id="ARBA00022723"/>
    </source>
</evidence>
<keyword evidence="4 12" id="KW-0001">2Fe-2S</keyword>
<evidence type="ECO:0000256" key="7">
    <source>
        <dbReference type="ARBA" id="ARBA00022982"/>
    </source>
</evidence>
<evidence type="ECO:0000256" key="2">
    <source>
        <dbReference type="ARBA" id="ARBA00022448"/>
    </source>
</evidence>
<dbReference type="PANTHER" id="PTHR43513:SF3">
    <property type="entry name" value="DIHYDROOROTATE DEHYDROGENASE B (NAD(+)), ELECTRON TRANSFER SUBUNIT-RELATED"/>
    <property type="match status" value="1"/>
</dbReference>
<dbReference type="GO" id="GO:0050660">
    <property type="term" value="F:flavin adenine dinucleotide binding"/>
    <property type="evidence" value="ECO:0007669"/>
    <property type="project" value="InterPro"/>
</dbReference>
<dbReference type="InterPro" id="IPR039261">
    <property type="entry name" value="FNR_nucleotide-bd"/>
</dbReference>
<name>A0A956NAU4_UNCEI</name>
<dbReference type="Gene3D" id="3.40.50.80">
    <property type="entry name" value="Nucleotide-binding domain of ferredoxin-NADP reductase (FNR) module"/>
    <property type="match status" value="1"/>
</dbReference>
<feature type="binding site" evidence="12">
    <location>
        <position position="238"/>
    </location>
    <ligand>
        <name>[2Fe-2S] cluster</name>
        <dbReference type="ChEBI" id="CHEBI:190135"/>
    </ligand>
</feature>
<dbReference type="InterPro" id="IPR019480">
    <property type="entry name" value="Dihydroorotate_DH_Fe-S-bd"/>
</dbReference>
<dbReference type="Gene3D" id="2.10.240.10">
    <property type="entry name" value="Dihydroorotate dehydrogenase, electron transfer subunit"/>
    <property type="match status" value="1"/>
</dbReference>
<evidence type="ECO:0000256" key="9">
    <source>
        <dbReference type="ARBA" id="ARBA00023014"/>
    </source>
</evidence>
<evidence type="ECO:0000313" key="14">
    <source>
        <dbReference type="EMBL" id="MCA9755845.1"/>
    </source>
</evidence>
<keyword evidence="5 12" id="KW-0479">Metal-binding</keyword>
<feature type="binding site" evidence="12">
    <location>
        <position position="235"/>
    </location>
    <ligand>
        <name>[2Fe-2S] cluster</name>
        <dbReference type="ChEBI" id="CHEBI:190135"/>
    </ligand>
</feature>
<dbReference type="AlphaFoldDB" id="A0A956NAU4"/>
<comment type="caution">
    <text evidence="14">The sequence shown here is derived from an EMBL/GenBank/DDBJ whole genome shotgun (WGS) entry which is preliminary data.</text>
</comment>
<dbReference type="InterPro" id="IPR050353">
    <property type="entry name" value="PyrK_electron_transfer"/>
</dbReference>
<proteinExistence type="inferred from homology"/>
<gene>
    <name evidence="14" type="ORF">KDA27_08600</name>
</gene>
<comment type="cofactor">
    <cofactor evidence="12">
        <name>[2Fe-2S] cluster</name>
        <dbReference type="ChEBI" id="CHEBI:190135"/>
    </cofactor>
    <text evidence="12">Binds 1 [2Fe-2S] cluster per subunit.</text>
</comment>
<keyword evidence="9 12" id="KW-0411">Iron-sulfur</keyword>
<dbReference type="SUPFAM" id="SSF52343">
    <property type="entry name" value="Ferredoxin reductase-like, C-terminal NADP-linked domain"/>
    <property type="match status" value="1"/>
</dbReference>
<dbReference type="InterPro" id="IPR037117">
    <property type="entry name" value="Dihydroorotate_DH_ele_sf"/>
</dbReference>
<evidence type="ECO:0000256" key="12">
    <source>
        <dbReference type="PIRSR" id="PIRSR006816-2"/>
    </source>
</evidence>
<evidence type="ECO:0000256" key="6">
    <source>
        <dbReference type="ARBA" id="ARBA00022827"/>
    </source>
</evidence>
<keyword evidence="6 11" id="KW-0274">FAD</keyword>
<reference evidence="14" key="2">
    <citation type="journal article" date="2021" name="Microbiome">
        <title>Successional dynamics and alternative stable states in a saline activated sludge microbial community over 9 years.</title>
        <authorList>
            <person name="Wang Y."/>
            <person name="Ye J."/>
            <person name="Ju F."/>
            <person name="Liu L."/>
            <person name="Boyd J.A."/>
            <person name="Deng Y."/>
            <person name="Parks D.H."/>
            <person name="Jiang X."/>
            <person name="Yin X."/>
            <person name="Woodcroft B.J."/>
            <person name="Tyson G.W."/>
            <person name="Hugenholtz P."/>
            <person name="Polz M.F."/>
            <person name="Zhang T."/>
        </authorList>
    </citation>
    <scope>NUCLEOTIDE SEQUENCE</scope>
    <source>
        <strain evidence="14">HKST-UBA02</strain>
    </source>
</reference>
<evidence type="ECO:0000256" key="4">
    <source>
        <dbReference type="ARBA" id="ARBA00022714"/>
    </source>
</evidence>
<dbReference type="GO" id="GO:0006221">
    <property type="term" value="P:pyrimidine nucleotide biosynthetic process"/>
    <property type="evidence" value="ECO:0007669"/>
    <property type="project" value="InterPro"/>
</dbReference>
<dbReference type="EMBL" id="JAGQHS010000034">
    <property type="protein sequence ID" value="MCA9755845.1"/>
    <property type="molecule type" value="Genomic_DNA"/>
</dbReference>
<sequence>MSLPHPRIVSAEILLNDPLTKEIREIVFRLPSDWGPAEPGQFVQVECRPADPFVLRRPFSIARTREGSGELRLHLVFAPVGDGTRALAACRPGEHTSLVGPLGRGFRPIPGRRPILVGGGRGVAPLLSLGDQIRKTHPEGLLLFGVRGPDQLHELEDPAYPIEIATQDGSVGFRGHLLGLLDALLEEGRIRPDSDAIYSCGPNPMLHALSDWAIARGFPAQVSLETLFGCGFGICAGCAVPVKQSEDEVGDEFGHYRFACVDGPVFDAERVDWEGVRE</sequence>
<dbReference type="InterPro" id="IPR012165">
    <property type="entry name" value="Cyt_c3_hydrogenase_gsu"/>
</dbReference>
<protein>
    <submittedName>
        <fullName evidence="14">Dihydroorotate dehydrogenase electron transfer subunit</fullName>
    </submittedName>
</protein>
<dbReference type="GO" id="GO:0016491">
    <property type="term" value="F:oxidoreductase activity"/>
    <property type="evidence" value="ECO:0007669"/>
    <property type="project" value="InterPro"/>
</dbReference>
<keyword evidence="8 12" id="KW-0408">Iron</keyword>
<evidence type="ECO:0000256" key="8">
    <source>
        <dbReference type="ARBA" id="ARBA00023004"/>
    </source>
</evidence>
<evidence type="ECO:0000256" key="1">
    <source>
        <dbReference type="ARBA" id="ARBA00006422"/>
    </source>
</evidence>
<evidence type="ECO:0000256" key="11">
    <source>
        <dbReference type="PIRSR" id="PIRSR006816-1"/>
    </source>
</evidence>
<dbReference type="Pfam" id="PF10418">
    <property type="entry name" value="DHODB_Fe-S_bind"/>
    <property type="match status" value="1"/>
</dbReference>
<keyword evidence="2" id="KW-0813">Transport</keyword>
<dbReference type="PANTHER" id="PTHR43513">
    <property type="entry name" value="DIHYDROOROTATE DEHYDROGENASE B (NAD(+)), ELECTRON TRANSFER SUBUNIT"/>
    <property type="match status" value="1"/>
</dbReference>
<evidence type="ECO:0000256" key="3">
    <source>
        <dbReference type="ARBA" id="ARBA00022630"/>
    </source>
</evidence>
<dbReference type="PROSITE" id="PS51384">
    <property type="entry name" value="FAD_FR"/>
    <property type="match status" value="1"/>
</dbReference>
<feature type="binding site" evidence="11">
    <location>
        <begin position="83"/>
        <end position="84"/>
    </location>
    <ligand>
        <name>FAD</name>
        <dbReference type="ChEBI" id="CHEBI:57692"/>
    </ligand>
</feature>
<dbReference type="InterPro" id="IPR017938">
    <property type="entry name" value="Riboflavin_synthase-like_b-brl"/>
</dbReference>
<reference evidence="14" key="1">
    <citation type="submission" date="2020-04" db="EMBL/GenBank/DDBJ databases">
        <authorList>
            <person name="Zhang T."/>
        </authorList>
    </citation>
    <scope>NUCLEOTIDE SEQUENCE</scope>
    <source>
        <strain evidence="14">HKST-UBA02</strain>
    </source>
</reference>
<dbReference type="Gene3D" id="2.40.30.10">
    <property type="entry name" value="Translation factors"/>
    <property type="match status" value="1"/>
</dbReference>
<comment type="similarity">
    <text evidence="1">Belongs to the PyrK family.</text>
</comment>
<feature type="binding site" evidence="12">
    <location>
        <position position="230"/>
    </location>
    <ligand>
        <name>[2Fe-2S] cluster</name>
        <dbReference type="ChEBI" id="CHEBI:190135"/>
    </ligand>
</feature>
<accession>A0A956NAU4</accession>
<dbReference type="PIRSF" id="PIRSF006816">
    <property type="entry name" value="Cyc3_hyd_g"/>
    <property type="match status" value="1"/>
</dbReference>
<dbReference type="InterPro" id="IPR008333">
    <property type="entry name" value="Cbr1-like_FAD-bd_dom"/>
</dbReference>
<dbReference type="GO" id="GO:0046872">
    <property type="term" value="F:metal ion binding"/>
    <property type="evidence" value="ECO:0007669"/>
    <property type="project" value="UniProtKB-KW"/>
</dbReference>
<dbReference type="InterPro" id="IPR017927">
    <property type="entry name" value="FAD-bd_FR_type"/>
</dbReference>
<dbReference type="SUPFAM" id="SSF63380">
    <property type="entry name" value="Riboflavin synthase domain-like"/>
    <property type="match status" value="1"/>
</dbReference>
<comment type="cofactor">
    <cofactor evidence="10">
        <name>[2Fe-2S] cluster</name>
        <dbReference type="ChEBI" id="CHEBI:190135"/>
    </cofactor>
</comment>
<dbReference type="Pfam" id="PF00970">
    <property type="entry name" value="FAD_binding_6"/>
    <property type="match status" value="1"/>
</dbReference>
<dbReference type="GO" id="GO:0051537">
    <property type="term" value="F:2 iron, 2 sulfur cluster binding"/>
    <property type="evidence" value="ECO:0007669"/>
    <property type="project" value="UniProtKB-KW"/>
</dbReference>
<evidence type="ECO:0000256" key="10">
    <source>
        <dbReference type="ARBA" id="ARBA00034078"/>
    </source>
</evidence>
<evidence type="ECO:0000313" key="15">
    <source>
        <dbReference type="Proteomes" id="UP000739538"/>
    </source>
</evidence>
<dbReference type="CDD" id="cd06218">
    <property type="entry name" value="DHOD_e_trans"/>
    <property type="match status" value="1"/>
</dbReference>
<keyword evidence="3 11" id="KW-0285">Flavoprotein</keyword>
<keyword evidence="7" id="KW-0249">Electron transport</keyword>
<dbReference type="Proteomes" id="UP000739538">
    <property type="component" value="Unassembled WGS sequence"/>
</dbReference>
<comment type="cofactor">
    <cofactor evidence="11">
        <name>FAD</name>
        <dbReference type="ChEBI" id="CHEBI:57692"/>
    </cofactor>
    <text evidence="11">Binds 1 FAD per subunit.</text>
</comment>
<feature type="binding site" evidence="11">
    <location>
        <begin position="57"/>
        <end position="60"/>
    </location>
    <ligand>
        <name>FAD</name>
        <dbReference type="ChEBI" id="CHEBI:57692"/>
    </ligand>
</feature>
<evidence type="ECO:0000259" key="13">
    <source>
        <dbReference type="PROSITE" id="PS51384"/>
    </source>
</evidence>
<feature type="domain" description="FAD-binding FR-type" evidence="13">
    <location>
        <begin position="6"/>
        <end position="108"/>
    </location>
</feature>